<dbReference type="AlphaFoldDB" id="A0A6L2M3L6"/>
<gene>
    <name evidence="2" type="ORF">Tci_040579</name>
</gene>
<proteinExistence type="predicted"/>
<feature type="compositionally biased region" description="Polar residues" evidence="1">
    <location>
        <begin position="96"/>
        <end position="107"/>
    </location>
</feature>
<reference evidence="2" key="1">
    <citation type="journal article" date="2019" name="Sci. Rep.">
        <title>Draft genome of Tanacetum cinerariifolium, the natural source of mosquito coil.</title>
        <authorList>
            <person name="Yamashiro T."/>
            <person name="Shiraishi A."/>
            <person name="Satake H."/>
            <person name="Nakayama K."/>
        </authorList>
    </citation>
    <scope>NUCLEOTIDE SEQUENCE</scope>
</reference>
<comment type="caution">
    <text evidence="2">The sequence shown here is derived from an EMBL/GenBank/DDBJ whole genome shotgun (WGS) entry which is preliminary data.</text>
</comment>
<accession>A0A6L2M3L6</accession>
<dbReference type="EMBL" id="BKCJ010005780">
    <property type="protein sequence ID" value="GEU68601.1"/>
    <property type="molecule type" value="Genomic_DNA"/>
</dbReference>
<sequence>MLVPPVVEAEGSGQPSEPQPPSSTAPPKQDLAAVSQPQKTQTPKRTKRGRDTEIPQSSGPPKKVGDEVVYIGEYDRVVRAATTAARLEAEQESHTINKTQPTATLNEPSPQGIGSGSGPRRHVTTLRDTDAQTRFETASKQSYDPPLLEVNTSGSEEDSMEHQDELTDFVLLGGHTPGSDEGRPNINELMTLCTQLSNRVLALKQFKTTQDLVIKRLQKKVKRLEKKQKARTLGMKLFKIGTSKKKTLDKENVSKQGRDKSNITEELNLSDKRSGEIEVFYYTNAAEKDVNAAEPVSTAGDAVNVASVILDVSATSPSTSVVSPFTSTVEDIFEDEMTTMADTFMAIKRTRPRTTSVVIHDVEEEPRRATPPPIVQSQDKGKGKMVEPRPISKNPIKSQIQRDAEIDQRLFEEEQAQFKREQRITREKAAEQEAKDVALIEQMEDVQARIDTDVLRVERLKQKEREQFTVDEQARMLVDLIAKRKRFFAAQRAEQIRNKPPTKAQLRNKMWINDFVPMDSEEVNDSKQQAKKSKKRSREDHDKKSVKKQKLEEEDAEKEEHRAFLDIVPMDDIAINVESSATKYPIVD</sequence>
<evidence type="ECO:0000313" key="2">
    <source>
        <dbReference type="EMBL" id="GEU68601.1"/>
    </source>
</evidence>
<feature type="region of interest" description="Disordered" evidence="1">
    <location>
        <begin position="136"/>
        <end position="158"/>
    </location>
</feature>
<feature type="region of interest" description="Disordered" evidence="1">
    <location>
        <begin position="85"/>
        <end position="122"/>
    </location>
</feature>
<evidence type="ECO:0000256" key="1">
    <source>
        <dbReference type="SAM" id="MobiDB-lite"/>
    </source>
</evidence>
<name>A0A6L2M3L6_TANCI</name>
<organism evidence="2">
    <name type="scientific">Tanacetum cinerariifolium</name>
    <name type="common">Dalmatian daisy</name>
    <name type="synonym">Chrysanthemum cinerariifolium</name>
    <dbReference type="NCBI Taxonomy" id="118510"/>
    <lineage>
        <taxon>Eukaryota</taxon>
        <taxon>Viridiplantae</taxon>
        <taxon>Streptophyta</taxon>
        <taxon>Embryophyta</taxon>
        <taxon>Tracheophyta</taxon>
        <taxon>Spermatophyta</taxon>
        <taxon>Magnoliopsida</taxon>
        <taxon>eudicotyledons</taxon>
        <taxon>Gunneridae</taxon>
        <taxon>Pentapetalae</taxon>
        <taxon>asterids</taxon>
        <taxon>campanulids</taxon>
        <taxon>Asterales</taxon>
        <taxon>Asteraceae</taxon>
        <taxon>Asteroideae</taxon>
        <taxon>Anthemideae</taxon>
        <taxon>Anthemidinae</taxon>
        <taxon>Tanacetum</taxon>
    </lineage>
</organism>
<feature type="region of interest" description="Disordered" evidence="1">
    <location>
        <begin position="1"/>
        <end position="67"/>
    </location>
</feature>
<protein>
    <submittedName>
        <fullName evidence="2">Uncharacterized protein</fullName>
    </submittedName>
</protein>
<feature type="region of interest" description="Disordered" evidence="1">
    <location>
        <begin position="517"/>
        <end position="562"/>
    </location>
</feature>
<feature type="region of interest" description="Disordered" evidence="1">
    <location>
        <begin position="364"/>
        <end position="391"/>
    </location>
</feature>